<feature type="domain" description="EamA" evidence="7">
    <location>
        <begin position="10"/>
        <end position="149"/>
    </location>
</feature>
<feature type="transmembrane region" description="Helical" evidence="6">
    <location>
        <begin position="79"/>
        <end position="101"/>
    </location>
</feature>
<comment type="subcellular location">
    <subcellularLocation>
        <location evidence="1">Cell membrane</location>
        <topology evidence="1">Multi-pass membrane protein</topology>
    </subcellularLocation>
</comment>
<protein>
    <submittedName>
        <fullName evidence="8">Drug/metabolite transporter (DMT)-like permease</fullName>
    </submittedName>
</protein>
<dbReference type="PANTHER" id="PTHR42920">
    <property type="entry name" value="OS03G0707200 PROTEIN-RELATED"/>
    <property type="match status" value="1"/>
</dbReference>
<name>A0A7X0B251_9PROT</name>
<dbReference type="PANTHER" id="PTHR42920:SF11">
    <property type="entry name" value="INNER MEMBRANE PROTEIN YTFF"/>
    <property type="match status" value="1"/>
</dbReference>
<feature type="transmembrane region" description="Helical" evidence="6">
    <location>
        <begin position="39"/>
        <end position="58"/>
    </location>
</feature>
<comment type="caution">
    <text evidence="8">The sequence shown here is derived from an EMBL/GenBank/DDBJ whole genome shotgun (WGS) entry which is preliminary data.</text>
</comment>
<keyword evidence="2" id="KW-1003">Cell membrane</keyword>
<organism evidence="8 9">
    <name type="scientific">Nitrospirillum iridis</name>
    <dbReference type="NCBI Taxonomy" id="765888"/>
    <lineage>
        <taxon>Bacteria</taxon>
        <taxon>Pseudomonadati</taxon>
        <taxon>Pseudomonadota</taxon>
        <taxon>Alphaproteobacteria</taxon>
        <taxon>Rhodospirillales</taxon>
        <taxon>Azospirillaceae</taxon>
        <taxon>Nitrospirillum</taxon>
    </lineage>
</organism>
<dbReference type="GO" id="GO:0005886">
    <property type="term" value="C:plasma membrane"/>
    <property type="evidence" value="ECO:0007669"/>
    <property type="project" value="UniProtKB-SubCell"/>
</dbReference>
<feature type="transmembrane region" description="Helical" evidence="6">
    <location>
        <begin position="217"/>
        <end position="238"/>
    </location>
</feature>
<evidence type="ECO:0000256" key="5">
    <source>
        <dbReference type="ARBA" id="ARBA00023136"/>
    </source>
</evidence>
<feature type="transmembrane region" description="Helical" evidence="6">
    <location>
        <begin position="107"/>
        <end position="126"/>
    </location>
</feature>
<keyword evidence="3 6" id="KW-0812">Transmembrane</keyword>
<dbReference type="EMBL" id="JACIIZ010000017">
    <property type="protein sequence ID" value="MBB6254374.1"/>
    <property type="molecule type" value="Genomic_DNA"/>
</dbReference>
<dbReference type="InterPro" id="IPR037185">
    <property type="entry name" value="EmrE-like"/>
</dbReference>
<dbReference type="RefSeq" id="WP_184806714.1">
    <property type="nucleotide sequence ID" value="NZ_JACIIZ010000017.1"/>
</dbReference>
<keyword evidence="4 6" id="KW-1133">Transmembrane helix</keyword>
<keyword evidence="9" id="KW-1185">Reference proteome</keyword>
<evidence type="ECO:0000256" key="4">
    <source>
        <dbReference type="ARBA" id="ARBA00022989"/>
    </source>
</evidence>
<feature type="domain" description="EamA" evidence="7">
    <location>
        <begin position="159"/>
        <end position="287"/>
    </location>
</feature>
<proteinExistence type="predicted"/>
<feature type="transmembrane region" description="Helical" evidence="6">
    <location>
        <begin position="250"/>
        <end position="267"/>
    </location>
</feature>
<evidence type="ECO:0000256" key="2">
    <source>
        <dbReference type="ARBA" id="ARBA00022475"/>
    </source>
</evidence>
<sequence length="357" mass="37815">MALHRSIAWPGAPLALASAALFGASTPLAKLLLGHADPWLLAGLLYLGSGLGLGIVHLGRRFLRIEAPEAPLRRSDLPWLAAVVLVGGVVGPVLLMVGLTLTPASSAALLLNLEGLATLGIAWLAFRENVDRRLMLGAFAILAGALLLSWRGGPEGIGWGALAIAGACLAWGIDNNLTRKLSAADPVQIAMTKGLVAGSVNLALALSQGAAPPSLAIAAGASVVGFFGYGLSLVLFVLGLRHLGTARTGAYFSMAPFIGAILAIILFSEPLTYRLLAAAVLMGVGLYPHLAEQHEHEHAHEEMENEHVHVHDAHHLHDHEPGVPVEEPHAHVHRHAPLVHRHPHYPDLHHRHRHEQS</sequence>
<evidence type="ECO:0000313" key="9">
    <source>
        <dbReference type="Proteomes" id="UP000539175"/>
    </source>
</evidence>
<dbReference type="InterPro" id="IPR051258">
    <property type="entry name" value="Diverse_Substrate_Transporter"/>
</dbReference>
<reference evidence="8 9" key="1">
    <citation type="submission" date="2020-08" db="EMBL/GenBank/DDBJ databases">
        <title>Genomic Encyclopedia of Type Strains, Phase IV (KMG-IV): sequencing the most valuable type-strain genomes for metagenomic binning, comparative biology and taxonomic classification.</title>
        <authorList>
            <person name="Goeker M."/>
        </authorList>
    </citation>
    <scope>NUCLEOTIDE SEQUENCE [LARGE SCALE GENOMIC DNA]</scope>
    <source>
        <strain evidence="8 9">DSM 22198</strain>
    </source>
</reference>
<evidence type="ECO:0000313" key="8">
    <source>
        <dbReference type="EMBL" id="MBB6254374.1"/>
    </source>
</evidence>
<keyword evidence="5 6" id="KW-0472">Membrane</keyword>
<dbReference type="SUPFAM" id="SSF103481">
    <property type="entry name" value="Multidrug resistance efflux transporter EmrE"/>
    <property type="match status" value="2"/>
</dbReference>
<feature type="transmembrane region" description="Helical" evidence="6">
    <location>
        <begin position="133"/>
        <end position="150"/>
    </location>
</feature>
<gene>
    <name evidence="8" type="ORF">FHS74_004963</name>
</gene>
<evidence type="ECO:0000256" key="6">
    <source>
        <dbReference type="SAM" id="Phobius"/>
    </source>
</evidence>
<dbReference type="InterPro" id="IPR000620">
    <property type="entry name" value="EamA_dom"/>
</dbReference>
<evidence type="ECO:0000259" key="7">
    <source>
        <dbReference type="Pfam" id="PF00892"/>
    </source>
</evidence>
<dbReference type="Pfam" id="PF00892">
    <property type="entry name" value="EamA"/>
    <property type="match status" value="2"/>
</dbReference>
<accession>A0A7X0B251</accession>
<dbReference type="AlphaFoldDB" id="A0A7X0B251"/>
<feature type="transmembrane region" description="Helical" evidence="6">
    <location>
        <begin position="156"/>
        <end position="173"/>
    </location>
</feature>
<evidence type="ECO:0000256" key="1">
    <source>
        <dbReference type="ARBA" id="ARBA00004651"/>
    </source>
</evidence>
<evidence type="ECO:0000256" key="3">
    <source>
        <dbReference type="ARBA" id="ARBA00022692"/>
    </source>
</evidence>
<dbReference type="Proteomes" id="UP000539175">
    <property type="component" value="Unassembled WGS sequence"/>
</dbReference>
<feature type="transmembrane region" description="Helical" evidence="6">
    <location>
        <begin position="194"/>
        <end position="211"/>
    </location>
</feature>